<proteinExistence type="inferred from homology"/>
<organism evidence="8 9">
    <name type="scientific">Taxus chinensis</name>
    <name type="common">Chinese yew</name>
    <name type="synonym">Taxus wallichiana var. chinensis</name>
    <dbReference type="NCBI Taxonomy" id="29808"/>
    <lineage>
        <taxon>Eukaryota</taxon>
        <taxon>Viridiplantae</taxon>
        <taxon>Streptophyta</taxon>
        <taxon>Embryophyta</taxon>
        <taxon>Tracheophyta</taxon>
        <taxon>Spermatophyta</taxon>
        <taxon>Pinopsida</taxon>
        <taxon>Pinidae</taxon>
        <taxon>Conifers II</taxon>
        <taxon>Cupressales</taxon>
        <taxon>Taxaceae</taxon>
        <taxon>Taxus</taxon>
    </lineage>
</organism>
<dbReference type="PRINTS" id="PR00133">
    <property type="entry name" value="GLHYDRLASE3"/>
</dbReference>
<evidence type="ECO:0000256" key="1">
    <source>
        <dbReference type="ARBA" id="ARBA00000448"/>
    </source>
</evidence>
<protein>
    <recommendedName>
        <fullName evidence="3">beta-glucosidase</fullName>
        <ecNumber evidence="3">3.2.1.21</ecNumber>
    </recommendedName>
</protein>
<feature type="domain" description="Glycoside hydrolase family 3 N-terminal" evidence="7">
    <location>
        <begin position="3"/>
        <end position="135"/>
    </location>
</feature>
<dbReference type="GO" id="GO:0008422">
    <property type="term" value="F:beta-glucosidase activity"/>
    <property type="evidence" value="ECO:0007669"/>
    <property type="project" value="UniProtKB-EC"/>
</dbReference>
<dbReference type="GO" id="GO:0009251">
    <property type="term" value="P:glucan catabolic process"/>
    <property type="evidence" value="ECO:0007669"/>
    <property type="project" value="TreeGrafter"/>
</dbReference>
<dbReference type="EMBL" id="JAHRHJ020000003">
    <property type="protein sequence ID" value="KAH9323764.1"/>
    <property type="molecule type" value="Genomic_DNA"/>
</dbReference>
<evidence type="ECO:0000313" key="8">
    <source>
        <dbReference type="EMBL" id="KAH9323764.1"/>
    </source>
</evidence>
<feature type="non-terminal residue" evidence="8">
    <location>
        <position position="1"/>
    </location>
</feature>
<keyword evidence="6" id="KW-0326">Glycosidase</keyword>
<dbReference type="InterPro" id="IPR001764">
    <property type="entry name" value="Glyco_hydro_3_N"/>
</dbReference>
<dbReference type="PANTHER" id="PTHR30620:SF16">
    <property type="entry name" value="LYSOSOMAL BETA GLUCOSIDASE"/>
    <property type="match status" value="1"/>
</dbReference>
<name>A0AA38LGN8_TAXCH</name>
<evidence type="ECO:0000313" key="9">
    <source>
        <dbReference type="Proteomes" id="UP000824469"/>
    </source>
</evidence>
<evidence type="ECO:0000256" key="4">
    <source>
        <dbReference type="ARBA" id="ARBA00022729"/>
    </source>
</evidence>
<reference evidence="8 9" key="1">
    <citation type="journal article" date="2021" name="Nat. Plants">
        <title>The Taxus genome provides insights into paclitaxel biosynthesis.</title>
        <authorList>
            <person name="Xiong X."/>
            <person name="Gou J."/>
            <person name="Liao Q."/>
            <person name="Li Y."/>
            <person name="Zhou Q."/>
            <person name="Bi G."/>
            <person name="Li C."/>
            <person name="Du R."/>
            <person name="Wang X."/>
            <person name="Sun T."/>
            <person name="Guo L."/>
            <person name="Liang H."/>
            <person name="Lu P."/>
            <person name="Wu Y."/>
            <person name="Zhang Z."/>
            <person name="Ro D.K."/>
            <person name="Shang Y."/>
            <person name="Huang S."/>
            <person name="Yan J."/>
        </authorList>
    </citation>
    <scope>NUCLEOTIDE SEQUENCE [LARGE SCALE GENOMIC DNA]</scope>
    <source>
        <strain evidence="8">Ta-2019</strain>
    </source>
</reference>
<gene>
    <name evidence="8" type="ORF">KI387_018403</name>
</gene>
<evidence type="ECO:0000259" key="7">
    <source>
        <dbReference type="Pfam" id="PF00933"/>
    </source>
</evidence>
<dbReference type="InterPro" id="IPR017853">
    <property type="entry name" value="GH"/>
</dbReference>
<dbReference type="EC" id="3.2.1.21" evidence="3"/>
<dbReference type="AlphaFoldDB" id="A0AA38LGN8"/>
<dbReference type="InterPro" id="IPR036962">
    <property type="entry name" value="Glyco_hydro_3_N_sf"/>
</dbReference>
<evidence type="ECO:0000256" key="6">
    <source>
        <dbReference type="ARBA" id="ARBA00023295"/>
    </source>
</evidence>
<evidence type="ECO:0000256" key="5">
    <source>
        <dbReference type="ARBA" id="ARBA00022801"/>
    </source>
</evidence>
<sequence length="136" mass="14862">SYVAACAKHFVGDGGTTNGINGNNTAINYKRLVNIHMNPYFDAIAKGVSTIMVSYSSWNGDKMHANHFLISHILKKKHGFKGFVISDFKGIDMITNPPNANYSLSVLKGVGAGIDMVMVPYNYTKFINDLTTQVQG</sequence>
<dbReference type="OMA" id="SIHMAAY"/>
<dbReference type="SUPFAM" id="SSF51445">
    <property type="entry name" value="(Trans)glycosidases"/>
    <property type="match status" value="1"/>
</dbReference>
<dbReference type="PANTHER" id="PTHR30620">
    <property type="entry name" value="PERIPLASMIC BETA-GLUCOSIDASE-RELATED"/>
    <property type="match status" value="1"/>
</dbReference>
<dbReference type="Proteomes" id="UP000824469">
    <property type="component" value="Unassembled WGS sequence"/>
</dbReference>
<keyword evidence="4" id="KW-0732">Signal</keyword>
<keyword evidence="9" id="KW-1185">Reference proteome</keyword>
<feature type="non-terminal residue" evidence="8">
    <location>
        <position position="136"/>
    </location>
</feature>
<keyword evidence="5" id="KW-0378">Hydrolase</keyword>
<comment type="catalytic activity">
    <reaction evidence="1">
        <text>Hydrolysis of terminal, non-reducing beta-D-glucosyl residues with release of beta-D-glucose.</text>
        <dbReference type="EC" id="3.2.1.21"/>
    </reaction>
</comment>
<evidence type="ECO:0000256" key="3">
    <source>
        <dbReference type="ARBA" id="ARBA00012744"/>
    </source>
</evidence>
<dbReference type="Gene3D" id="3.20.20.300">
    <property type="entry name" value="Glycoside hydrolase, family 3, N-terminal domain"/>
    <property type="match status" value="1"/>
</dbReference>
<dbReference type="Pfam" id="PF00933">
    <property type="entry name" value="Glyco_hydro_3"/>
    <property type="match status" value="1"/>
</dbReference>
<comment type="similarity">
    <text evidence="2">Belongs to the glycosyl hydrolase 3 family.</text>
</comment>
<comment type="caution">
    <text evidence="8">The sequence shown here is derived from an EMBL/GenBank/DDBJ whole genome shotgun (WGS) entry which is preliminary data.</text>
</comment>
<evidence type="ECO:0000256" key="2">
    <source>
        <dbReference type="ARBA" id="ARBA00005336"/>
    </source>
</evidence>
<dbReference type="InterPro" id="IPR051915">
    <property type="entry name" value="Cellulose_Degrad_GH3"/>
</dbReference>
<accession>A0AA38LGN8</accession>